<evidence type="ECO:0000256" key="11">
    <source>
        <dbReference type="SAM" id="Phobius"/>
    </source>
</evidence>
<dbReference type="Gene3D" id="3.30.450.20">
    <property type="entry name" value="PAS domain"/>
    <property type="match status" value="2"/>
</dbReference>
<dbReference type="PROSITE" id="PS50111">
    <property type="entry name" value="CHEMOTAXIS_TRANSDUC_2"/>
    <property type="match status" value="1"/>
</dbReference>
<proteinExistence type="inferred from homology"/>
<evidence type="ECO:0000256" key="10">
    <source>
        <dbReference type="SAM" id="Coils"/>
    </source>
</evidence>
<dbReference type="SMART" id="SM00283">
    <property type="entry name" value="MA"/>
    <property type="match status" value="1"/>
</dbReference>
<dbReference type="Pfam" id="PF02743">
    <property type="entry name" value="dCache_1"/>
    <property type="match status" value="1"/>
</dbReference>
<dbReference type="InterPro" id="IPR029151">
    <property type="entry name" value="Sensor-like_sf"/>
</dbReference>
<dbReference type="EMBL" id="FRAR01000013">
    <property type="protein sequence ID" value="SHK44342.1"/>
    <property type="molecule type" value="Genomic_DNA"/>
</dbReference>
<dbReference type="GO" id="GO:0007165">
    <property type="term" value="P:signal transduction"/>
    <property type="evidence" value="ECO:0007669"/>
    <property type="project" value="UniProtKB-KW"/>
</dbReference>
<keyword evidence="5 11" id="KW-1133">Transmembrane helix</keyword>
<dbReference type="Gene3D" id="1.10.287.950">
    <property type="entry name" value="Methyl-accepting chemotaxis protein"/>
    <property type="match status" value="1"/>
</dbReference>
<keyword evidence="2" id="KW-1003">Cell membrane</keyword>
<name>A0A1M6SHV2_9FIRM</name>
<dbReference type="FunFam" id="1.10.287.950:FF:000001">
    <property type="entry name" value="Methyl-accepting chemotaxis sensory transducer"/>
    <property type="match status" value="1"/>
</dbReference>
<dbReference type="RefSeq" id="WP_072913502.1">
    <property type="nucleotide sequence ID" value="NZ_FRAR01000013.1"/>
</dbReference>
<evidence type="ECO:0000259" key="12">
    <source>
        <dbReference type="PROSITE" id="PS50111"/>
    </source>
</evidence>
<evidence type="ECO:0000256" key="7">
    <source>
        <dbReference type="ARBA" id="ARBA00023224"/>
    </source>
</evidence>
<dbReference type="SMART" id="SM00304">
    <property type="entry name" value="HAMP"/>
    <property type="match status" value="1"/>
</dbReference>
<keyword evidence="6 11" id="KW-0472">Membrane</keyword>
<evidence type="ECO:0000256" key="5">
    <source>
        <dbReference type="ARBA" id="ARBA00022989"/>
    </source>
</evidence>
<accession>A0A1M6SHV2</accession>
<keyword evidence="4 11" id="KW-0812">Transmembrane</keyword>
<evidence type="ECO:0000313" key="14">
    <source>
        <dbReference type="EMBL" id="SHK44342.1"/>
    </source>
</evidence>
<dbReference type="PROSITE" id="PS50885">
    <property type="entry name" value="HAMP"/>
    <property type="match status" value="1"/>
</dbReference>
<evidence type="ECO:0000256" key="1">
    <source>
        <dbReference type="ARBA" id="ARBA00004651"/>
    </source>
</evidence>
<dbReference type="SUPFAM" id="SSF58104">
    <property type="entry name" value="Methyl-accepting chemotaxis protein (MCP) signaling domain"/>
    <property type="match status" value="1"/>
</dbReference>
<keyword evidence="7 9" id="KW-0807">Transducer</keyword>
<evidence type="ECO:0000313" key="15">
    <source>
        <dbReference type="Proteomes" id="UP000183997"/>
    </source>
</evidence>
<feature type="domain" description="HAMP" evidence="13">
    <location>
        <begin position="320"/>
        <end position="372"/>
    </location>
</feature>
<dbReference type="CDD" id="cd06225">
    <property type="entry name" value="HAMP"/>
    <property type="match status" value="1"/>
</dbReference>
<organism evidence="14 15">
    <name type="scientific">Desulforamulus aeronauticus DSM 10349</name>
    <dbReference type="NCBI Taxonomy" id="1121421"/>
    <lineage>
        <taxon>Bacteria</taxon>
        <taxon>Bacillati</taxon>
        <taxon>Bacillota</taxon>
        <taxon>Clostridia</taxon>
        <taxon>Eubacteriales</taxon>
        <taxon>Peptococcaceae</taxon>
        <taxon>Desulforamulus</taxon>
    </lineage>
</organism>
<dbReference type="InterPro" id="IPR004089">
    <property type="entry name" value="MCPsignal_dom"/>
</dbReference>
<comment type="subcellular location">
    <subcellularLocation>
        <location evidence="1">Cell membrane</location>
        <topology evidence="1">Multi-pass membrane protein</topology>
    </subcellularLocation>
</comment>
<reference evidence="15" key="1">
    <citation type="submission" date="2016-11" db="EMBL/GenBank/DDBJ databases">
        <authorList>
            <person name="Varghese N."/>
            <person name="Submissions S."/>
        </authorList>
    </citation>
    <scope>NUCLEOTIDE SEQUENCE [LARGE SCALE GENOMIC DNA]</scope>
    <source>
        <strain evidence="15">DSM 10349</strain>
    </source>
</reference>
<dbReference type="AlphaFoldDB" id="A0A1M6SHV2"/>
<evidence type="ECO:0000256" key="6">
    <source>
        <dbReference type="ARBA" id="ARBA00023136"/>
    </source>
</evidence>
<feature type="coiled-coil region" evidence="10">
    <location>
        <begin position="609"/>
        <end position="636"/>
    </location>
</feature>
<keyword evidence="3" id="KW-0145">Chemotaxis</keyword>
<dbReference type="PANTHER" id="PTHR32089:SF112">
    <property type="entry name" value="LYSOZYME-LIKE PROTEIN-RELATED"/>
    <property type="match status" value="1"/>
</dbReference>
<dbReference type="STRING" id="1121421.SAMN02745123_01896"/>
<dbReference type="InterPro" id="IPR003660">
    <property type="entry name" value="HAMP_dom"/>
</dbReference>
<sequence>MKLTLNSIVFKLLGTIVVLLTISFAVVIATTGNSMKKVAWSGIETGSSESANRVAAEIQSYIERYSGIVVALANSNDVINFAAKTQERSAADYQGQSEYMEYLSTVKTVADKDKNIYNLYFASEKSQTFFDIHESELKPDFRCDNRSWYVEGKNEDKLYVTKAYIDGVTGKPVVSISAPVYQGSTYLGLFVMDLSLEMVNQIVTSLDIYQGAYAFLLDKDGTFLVHPEDSLIMSAKILDSDLKSIGEEMIAGKVGFAVSTVKGEQYDIFYNPIKLAGWSVGVSIPEQILTKPINQEINTTLFISIIVVLVLVFFVWYILRRSLIPLITLNKFTEEVSRGNLVAIAEVKTSDETGQLTENFNKMVVKIRDIINTMADLSVQLASHSHELAASSQEVNAVVEEVASTTNEVAAISKQGVESAEAAEKESKQVWQVAEEGNQAVRKTVEKINSIETSSQNTFYAIQKLSQQSNKIGEIIESITTIADQTNLLALNAAIEAARAGEQGRGFAVVAEEVRRLAEQSGEAAKEISSLIKETQVGVREATDAIERGSQEVSEGVQIANDASLSLEQMIKVVQINTDIIHSVAEGSKKANEGTQQLAESNEQIATNVQQVTISAQQLARIAEELQETVAQFKVN</sequence>
<keyword evidence="10" id="KW-0175">Coiled coil</keyword>
<dbReference type="Pfam" id="PF00015">
    <property type="entry name" value="MCPsignal"/>
    <property type="match status" value="1"/>
</dbReference>
<dbReference type="Proteomes" id="UP000183997">
    <property type="component" value="Unassembled WGS sequence"/>
</dbReference>
<evidence type="ECO:0000256" key="9">
    <source>
        <dbReference type="PROSITE-ProRule" id="PRU00284"/>
    </source>
</evidence>
<dbReference type="CDD" id="cd12913">
    <property type="entry name" value="PDC1_MCP_like"/>
    <property type="match status" value="1"/>
</dbReference>
<evidence type="ECO:0000256" key="3">
    <source>
        <dbReference type="ARBA" id="ARBA00022500"/>
    </source>
</evidence>
<evidence type="ECO:0000256" key="8">
    <source>
        <dbReference type="ARBA" id="ARBA00029447"/>
    </source>
</evidence>
<keyword evidence="15" id="KW-1185">Reference proteome</keyword>
<dbReference type="GO" id="GO:0005886">
    <property type="term" value="C:plasma membrane"/>
    <property type="evidence" value="ECO:0007669"/>
    <property type="project" value="UniProtKB-SubCell"/>
</dbReference>
<evidence type="ECO:0000256" key="4">
    <source>
        <dbReference type="ARBA" id="ARBA00022692"/>
    </source>
</evidence>
<protein>
    <submittedName>
        <fullName evidence="14">Methyl-accepting chemotaxis sensory transducer with Cache sensor</fullName>
    </submittedName>
</protein>
<dbReference type="OrthoDB" id="597657at2"/>
<dbReference type="InterPro" id="IPR033479">
    <property type="entry name" value="dCache_1"/>
</dbReference>
<evidence type="ECO:0000256" key="2">
    <source>
        <dbReference type="ARBA" id="ARBA00022475"/>
    </source>
</evidence>
<dbReference type="CDD" id="cd12912">
    <property type="entry name" value="PDC2_MCP_like"/>
    <property type="match status" value="1"/>
</dbReference>
<dbReference type="CDD" id="cd11386">
    <property type="entry name" value="MCP_signal"/>
    <property type="match status" value="1"/>
</dbReference>
<comment type="similarity">
    <text evidence="8">Belongs to the methyl-accepting chemotaxis (MCP) protein family.</text>
</comment>
<dbReference type="GO" id="GO:0006935">
    <property type="term" value="P:chemotaxis"/>
    <property type="evidence" value="ECO:0007669"/>
    <property type="project" value="UniProtKB-KW"/>
</dbReference>
<gene>
    <name evidence="14" type="ORF">SAMN02745123_01896</name>
</gene>
<feature type="domain" description="Methyl-accepting transducer" evidence="12">
    <location>
        <begin position="370"/>
        <end position="613"/>
    </location>
</feature>
<feature type="transmembrane region" description="Helical" evidence="11">
    <location>
        <begin position="301"/>
        <end position="319"/>
    </location>
</feature>
<dbReference type="SUPFAM" id="SSF103190">
    <property type="entry name" value="Sensory domain-like"/>
    <property type="match status" value="1"/>
</dbReference>
<dbReference type="PANTHER" id="PTHR32089">
    <property type="entry name" value="METHYL-ACCEPTING CHEMOTAXIS PROTEIN MCPB"/>
    <property type="match status" value="1"/>
</dbReference>
<evidence type="ECO:0000259" key="13">
    <source>
        <dbReference type="PROSITE" id="PS50885"/>
    </source>
</evidence>